<dbReference type="Gene3D" id="3.30.2330.10">
    <property type="entry name" value="arginine biosynthesis bifunctional protein suprefamily"/>
    <property type="match status" value="1"/>
</dbReference>
<keyword evidence="5 10" id="KW-0028">Amino-acid biosynthesis</keyword>
<dbReference type="InterPro" id="IPR002813">
    <property type="entry name" value="Arg_biosynth_ArgJ"/>
</dbReference>
<dbReference type="NCBIfam" id="TIGR00120">
    <property type="entry name" value="ArgJ"/>
    <property type="match status" value="1"/>
</dbReference>
<name>A0A1J0VQE5_9NOCA</name>
<feature type="active site" description="Nucleophile" evidence="10">
    <location>
        <position position="204"/>
    </location>
</feature>
<evidence type="ECO:0000256" key="2">
    <source>
        <dbReference type="ARBA" id="ARBA00011475"/>
    </source>
</evidence>
<dbReference type="RefSeq" id="WP_071927427.1">
    <property type="nucleotide sequence ID" value="NZ_CP018082.1"/>
</dbReference>
<dbReference type="CDD" id="cd02152">
    <property type="entry name" value="OAT"/>
    <property type="match status" value="1"/>
</dbReference>
<dbReference type="PANTHER" id="PTHR23100">
    <property type="entry name" value="ARGININE BIOSYNTHESIS BIFUNCTIONAL PROTEIN ARGJ"/>
    <property type="match status" value="1"/>
</dbReference>
<comment type="subcellular location">
    <subcellularLocation>
        <location evidence="10">Cytoplasm</location>
    </subcellularLocation>
</comment>
<dbReference type="OrthoDB" id="9804242at2"/>
<dbReference type="EC" id="2.3.1.35" evidence="10"/>
<dbReference type="GO" id="GO:0004042">
    <property type="term" value="F:L-glutamate N-acetyltransferase activity"/>
    <property type="evidence" value="ECO:0007669"/>
    <property type="project" value="UniProtKB-UniRule"/>
</dbReference>
<evidence type="ECO:0000313" key="12">
    <source>
        <dbReference type="Proteomes" id="UP000183810"/>
    </source>
</evidence>
<dbReference type="Proteomes" id="UP000183810">
    <property type="component" value="Chromosome"/>
</dbReference>
<organism evidence="11 12">
    <name type="scientific">Nocardia mangyaensis</name>
    <dbReference type="NCBI Taxonomy" id="2213200"/>
    <lineage>
        <taxon>Bacteria</taxon>
        <taxon>Bacillati</taxon>
        <taxon>Actinomycetota</taxon>
        <taxon>Actinomycetes</taxon>
        <taxon>Mycobacteriales</taxon>
        <taxon>Nocardiaceae</taxon>
        <taxon>Nocardia</taxon>
    </lineage>
</organism>
<accession>A0A1J0VQE5</accession>
<evidence type="ECO:0000313" key="11">
    <source>
        <dbReference type="EMBL" id="APE34246.1"/>
    </source>
</evidence>
<dbReference type="SUPFAM" id="SSF56266">
    <property type="entry name" value="DmpA/ArgJ-like"/>
    <property type="match status" value="1"/>
</dbReference>
<evidence type="ECO:0000256" key="3">
    <source>
        <dbReference type="ARBA" id="ARBA00022490"/>
    </source>
</evidence>
<feature type="site" description="Involved in the stabilization of negative charge on the oxyanion by the formation of the oxyanion hole" evidence="10">
    <location>
        <position position="132"/>
    </location>
</feature>
<comment type="catalytic activity">
    <reaction evidence="10">
        <text>L-glutamate + acetyl-CoA = N-acetyl-L-glutamate + CoA + H(+)</text>
        <dbReference type="Rhea" id="RHEA:24292"/>
        <dbReference type="ChEBI" id="CHEBI:15378"/>
        <dbReference type="ChEBI" id="CHEBI:29985"/>
        <dbReference type="ChEBI" id="CHEBI:44337"/>
        <dbReference type="ChEBI" id="CHEBI:57287"/>
        <dbReference type="ChEBI" id="CHEBI:57288"/>
        <dbReference type="EC" id="2.3.1.1"/>
    </reaction>
</comment>
<reference evidence="11" key="1">
    <citation type="submission" date="2016-11" db="EMBL/GenBank/DDBJ databases">
        <authorList>
            <person name="Jaros S."/>
            <person name="Januszkiewicz K."/>
            <person name="Wedrychowicz H."/>
        </authorList>
    </citation>
    <scope>NUCLEOTIDE SEQUENCE [LARGE SCALE GENOMIC DNA]</scope>
    <source>
        <strain evidence="11">Y48</strain>
    </source>
</reference>
<dbReference type="InterPro" id="IPR016117">
    <property type="entry name" value="ArgJ-like_dom_sf"/>
</dbReference>
<feature type="site" description="Involved in the stabilization of negative charge on the oxyanion by the formation of the oxyanion hole" evidence="10">
    <location>
        <position position="131"/>
    </location>
</feature>
<evidence type="ECO:0000256" key="8">
    <source>
        <dbReference type="ARBA" id="ARBA00023268"/>
    </source>
</evidence>
<gene>
    <name evidence="10" type="primary">argJ</name>
    <name evidence="11" type="ORF">BOX37_10045</name>
</gene>
<evidence type="ECO:0000256" key="7">
    <source>
        <dbReference type="ARBA" id="ARBA00022813"/>
    </source>
</evidence>
<dbReference type="KEGG" id="nsl:BOX37_10045"/>
<keyword evidence="3 10" id="KW-0963">Cytoplasm</keyword>
<dbReference type="UniPathway" id="UPA00068">
    <property type="reaction ID" value="UER00106"/>
</dbReference>
<protein>
    <recommendedName>
        <fullName evidence="10">Arginine biosynthesis bifunctional protein ArgJ</fullName>
    </recommendedName>
    <domain>
        <recommendedName>
            <fullName evidence="10">Glutamate N-acetyltransferase</fullName>
            <ecNumber evidence="10">2.3.1.35</ecNumber>
        </recommendedName>
        <alternativeName>
            <fullName evidence="10">Ornithine acetyltransferase</fullName>
            <shortName evidence="10">OATase</shortName>
        </alternativeName>
        <alternativeName>
            <fullName evidence="10">Ornithine transacetylase</fullName>
        </alternativeName>
    </domain>
    <domain>
        <recommendedName>
            <fullName evidence="10">Amino-acid acetyltransferase</fullName>
            <ecNumber evidence="10">2.3.1.1</ecNumber>
        </recommendedName>
        <alternativeName>
            <fullName evidence="10">N-acetylglutamate synthase</fullName>
            <shortName evidence="10">AGSase</shortName>
        </alternativeName>
    </domain>
    <component>
        <recommendedName>
            <fullName evidence="10">Arginine biosynthesis bifunctional protein ArgJ alpha chain</fullName>
        </recommendedName>
    </component>
    <component>
        <recommendedName>
            <fullName evidence="10">Arginine biosynthesis bifunctional protein ArgJ beta chain</fullName>
        </recommendedName>
    </component>
</protein>
<dbReference type="GO" id="GO:0004358">
    <property type="term" value="F:L-glutamate N-acetyltransferase activity, acting on acetyl-L-ornithine as donor"/>
    <property type="evidence" value="ECO:0007669"/>
    <property type="project" value="UniProtKB-UniRule"/>
</dbReference>
<comment type="subunit">
    <text evidence="2 10">Heterotetramer of two alpha and two beta chains.</text>
</comment>
<comment type="catalytic activity">
    <reaction evidence="10">
        <text>N(2)-acetyl-L-ornithine + L-glutamate = N-acetyl-L-glutamate + L-ornithine</text>
        <dbReference type="Rhea" id="RHEA:15349"/>
        <dbReference type="ChEBI" id="CHEBI:29985"/>
        <dbReference type="ChEBI" id="CHEBI:44337"/>
        <dbReference type="ChEBI" id="CHEBI:46911"/>
        <dbReference type="ChEBI" id="CHEBI:57805"/>
        <dbReference type="EC" id="2.3.1.35"/>
    </reaction>
</comment>
<feature type="binding site" evidence="10">
    <location>
        <position position="284"/>
    </location>
    <ligand>
        <name>substrate</name>
    </ligand>
</feature>
<feature type="binding site" evidence="10">
    <location>
        <position position="204"/>
    </location>
    <ligand>
        <name>substrate</name>
    </ligand>
</feature>
<evidence type="ECO:0000256" key="6">
    <source>
        <dbReference type="ARBA" id="ARBA00022679"/>
    </source>
</evidence>
<comment type="pathway">
    <text evidence="10">Amino-acid biosynthesis; L-arginine biosynthesis; N(2)-acetyl-L-ornithine from L-glutamate: step 1/4.</text>
</comment>
<keyword evidence="8 10" id="KW-0511">Multifunctional enzyme</keyword>
<evidence type="ECO:0000256" key="4">
    <source>
        <dbReference type="ARBA" id="ARBA00022571"/>
    </source>
</evidence>
<dbReference type="GO" id="GO:0006592">
    <property type="term" value="P:ornithine biosynthetic process"/>
    <property type="evidence" value="ECO:0007669"/>
    <property type="project" value="TreeGrafter"/>
</dbReference>
<feature type="binding site" evidence="10">
    <location>
        <position position="403"/>
    </location>
    <ligand>
        <name>substrate</name>
    </ligand>
</feature>
<comment type="similarity">
    <text evidence="1 10">Belongs to the ArgJ family.</text>
</comment>
<dbReference type="HAMAP" id="MF_01106">
    <property type="entry name" value="ArgJ"/>
    <property type="match status" value="1"/>
</dbReference>
<dbReference type="AlphaFoldDB" id="A0A1J0VQE5"/>
<dbReference type="InterPro" id="IPR042195">
    <property type="entry name" value="ArgJ_beta_C"/>
</dbReference>
<comment type="pathway">
    <text evidence="10">Amino-acid biosynthesis; L-arginine biosynthesis; L-ornithine and N-acetyl-L-glutamate from L-glutamate and N(2)-acetyl-L-ornithine (cyclic): step 1/1.</text>
</comment>
<comment type="function">
    <text evidence="10">Catalyzes two activities which are involved in the cyclic version of arginine biosynthesis: the synthesis of N-acetylglutamate from glutamate and acetyl-CoA as the acetyl donor, and of ornithine by transacetylation between N(2)-acetylornithine and glutamate.</text>
</comment>
<feature type="binding site" evidence="10">
    <location>
        <position position="193"/>
    </location>
    <ligand>
        <name>substrate</name>
    </ligand>
</feature>
<dbReference type="NCBIfam" id="NF003802">
    <property type="entry name" value="PRK05388.1"/>
    <property type="match status" value="1"/>
</dbReference>
<dbReference type="GO" id="GO:0006526">
    <property type="term" value="P:L-arginine biosynthetic process"/>
    <property type="evidence" value="ECO:0007669"/>
    <property type="project" value="UniProtKB-UniRule"/>
</dbReference>
<evidence type="ECO:0000256" key="1">
    <source>
        <dbReference type="ARBA" id="ARBA00006774"/>
    </source>
</evidence>
<keyword evidence="9 10" id="KW-0012">Acyltransferase</keyword>
<evidence type="ECO:0000256" key="5">
    <source>
        <dbReference type="ARBA" id="ARBA00022605"/>
    </source>
</evidence>
<feature type="binding site" evidence="10">
    <location>
        <position position="408"/>
    </location>
    <ligand>
        <name>substrate</name>
    </ligand>
</feature>
<evidence type="ECO:0000256" key="10">
    <source>
        <dbReference type="HAMAP-Rule" id="MF_01106"/>
    </source>
</evidence>
<keyword evidence="4 10" id="KW-0055">Arginine biosynthesis</keyword>
<proteinExistence type="inferred from homology"/>
<dbReference type="PANTHER" id="PTHR23100:SF0">
    <property type="entry name" value="ARGININE BIOSYNTHESIS BIFUNCTIONAL PROTEIN ARGJ, MITOCHONDRIAL"/>
    <property type="match status" value="1"/>
</dbReference>
<feature type="chain" id="PRO_5023315906" description="Arginine biosynthesis bifunctional protein ArgJ beta chain" evidence="10">
    <location>
        <begin position="204"/>
        <end position="408"/>
    </location>
</feature>
<dbReference type="EC" id="2.3.1.1" evidence="10"/>
<dbReference type="Pfam" id="PF01960">
    <property type="entry name" value="ArgJ"/>
    <property type="match status" value="1"/>
</dbReference>
<dbReference type="FunFam" id="3.10.20.340:FF:000005">
    <property type="entry name" value="Arginine biosynthesis bifunctional protein ArgJ"/>
    <property type="match status" value="1"/>
</dbReference>
<dbReference type="Gene3D" id="3.60.70.12">
    <property type="entry name" value="L-amino peptidase D-ALA esterase/amidase"/>
    <property type="match status" value="1"/>
</dbReference>
<dbReference type="Gene3D" id="3.10.20.340">
    <property type="entry name" value="ArgJ beta chain, C-terminal domain"/>
    <property type="match status" value="1"/>
</dbReference>
<sequence length="408" mass="41938">MTTPDPQTPDHGKLIHTQGVTAPLGFRAAGIAAGLKASGKPDLALVLNEGPEYAAAGVFTSNKVKAAPVLWSQQVLKSGHVRAVILNSGGANACTGHGGFQDTHKTAEELAAALSNWGTETGAGEIAVCSTGLIGDRLPMDKLIPAITEIVHEMGGGMSGGSDAAHAIMTTDTVPKESAFHHEDKWNVGGMAKGAGMLAPSLATMLVVLTTDAVATPEQLDQALRKATKYTFDRLDVDGSCSTNDTVLLLANGASGVTPSQEDLDAAVFTVCDDLAAQLMADAEGVTKRVQITVTGAVTEDEALTAARAVARDSLVKTALFGSDPNWGRVLAAVGIAPVTLDPNRIAVSFNGNPVCVDSVGAPGAREVDLSGEDIDVLIELNVGEGTAMVRTTDLSHAYVEENSAYSS</sequence>
<feature type="site" description="Cleavage; by autolysis" evidence="10">
    <location>
        <begin position="203"/>
        <end position="204"/>
    </location>
</feature>
<keyword evidence="12" id="KW-1185">Reference proteome</keyword>
<keyword evidence="6 10" id="KW-0808">Transferase</keyword>
<feature type="binding site" evidence="10">
    <location>
        <position position="170"/>
    </location>
    <ligand>
        <name>substrate</name>
    </ligand>
</feature>
<dbReference type="GO" id="GO:0005737">
    <property type="term" value="C:cytoplasm"/>
    <property type="evidence" value="ECO:0007669"/>
    <property type="project" value="UniProtKB-SubCell"/>
</dbReference>
<keyword evidence="7 10" id="KW-0068">Autocatalytic cleavage</keyword>
<dbReference type="EMBL" id="CP018082">
    <property type="protein sequence ID" value="APE34246.1"/>
    <property type="molecule type" value="Genomic_DNA"/>
</dbReference>
<evidence type="ECO:0000256" key="9">
    <source>
        <dbReference type="ARBA" id="ARBA00023315"/>
    </source>
</evidence>
<feature type="chain" id="PRO_5023315907" description="Arginine biosynthesis bifunctional protein ArgJ alpha chain" evidence="10">
    <location>
        <begin position="1"/>
        <end position="203"/>
    </location>
</feature>